<evidence type="ECO:0000256" key="1">
    <source>
        <dbReference type="ARBA" id="ARBA00001946"/>
    </source>
</evidence>
<evidence type="ECO:0000313" key="8">
    <source>
        <dbReference type="EMBL" id="ARC38703.1"/>
    </source>
</evidence>
<dbReference type="GO" id="GO:0016829">
    <property type="term" value="F:lyase activity"/>
    <property type="evidence" value="ECO:0007669"/>
    <property type="project" value="UniProtKB-KW"/>
</dbReference>
<evidence type="ECO:0000313" key="9">
    <source>
        <dbReference type="Proteomes" id="UP000191257"/>
    </source>
</evidence>
<feature type="binding site" evidence="6">
    <location>
        <position position="139"/>
    </location>
    <ligand>
        <name>Mg(2+)</name>
        <dbReference type="ChEBI" id="CHEBI:18420"/>
    </ligand>
</feature>
<evidence type="ECO:0000256" key="5">
    <source>
        <dbReference type="PIRSR" id="PIRSR015582-1"/>
    </source>
</evidence>
<protein>
    <submittedName>
        <fullName evidence="8">CoA ester lyase</fullName>
    </submittedName>
</protein>
<dbReference type="RefSeq" id="WP_080622997.1">
    <property type="nucleotide sequence ID" value="NZ_CAWMZI010000004.1"/>
</dbReference>
<dbReference type="Proteomes" id="UP000191257">
    <property type="component" value="Plasmid unnamed3"/>
</dbReference>
<accession>A0A1V0GXW4</accession>
<feature type="binding site" evidence="5">
    <location>
        <position position="62"/>
    </location>
    <ligand>
        <name>substrate</name>
    </ligand>
</feature>
<reference evidence="8" key="1">
    <citation type="submission" date="2017-12" db="EMBL/GenBank/DDBJ databases">
        <title>FDA dAtabase for Regulatory Grade micrObial Sequences (FDA-ARGOS): Supporting development and validation of Infectious Disease Dx tests.</title>
        <authorList>
            <person name="Campos J."/>
            <person name="Goldberg B."/>
            <person name="Tallon L."/>
            <person name="Sadzewicz L."/>
            <person name="Sengamalay N."/>
            <person name="Ott S."/>
            <person name="Godinez A."/>
            <person name="Nagaraj S."/>
            <person name="Vyas G."/>
            <person name="Aluvathingal J."/>
            <person name="Nadendla S."/>
            <person name="Geyer C."/>
            <person name="Nandy P."/>
            <person name="Hobson J."/>
            <person name="Sichtig H."/>
        </authorList>
    </citation>
    <scope>NUCLEOTIDE SEQUENCE</scope>
    <source>
        <strain evidence="8">FDAARGOS_252</strain>
        <plasmid evidence="8">unnamed3</plasmid>
    </source>
</reference>
<evidence type="ECO:0000256" key="6">
    <source>
        <dbReference type="PIRSR" id="PIRSR015582-2"/>
    </source>
</evidence>
<dbReference type="GO" id="GO:0000287">
    <property type="term" value="F:magnesium ion binding"/>
    <property type="evidence" value="ECO:0007669"/>
    <property type="project" value="TreeGrafter"/>
</dbReference>
<keyword evidence="4 6" id="KW-0460">Magnesium</keyword>
<dbReference type="InterPro" id="IPR015813">
    <property type="entry name" value="Pyrv/PenolPyrv_kinase-like_dom"/>
</dbReference>
<keyword evidence="3 6" id="KW-0479">Metal-binding</keyword>
<dbReference type="SUPFAM" id="SSF51621">
    <property type="entry name" value="Phosphoenolpyruvate/pyruvate domain"/>
    <property type="match status" value="1"/>
</dbReference>
<dbReference type="PANTHER" id="PTHR32308">
    <property type="entry name" value="LYASE BETA SUBUNIT, PUTATIVE (AFU_ORTHOLOGUE AFUA_4G13030)-RELATED"/>
    <property type="match status" value="1"/>
</dbReference>
<evidence type="ECO:0000256" key="2">
    <source>
        <dbReference type="ARBA" id="ARBA00005568"/>
    </source>
</evidence>
<dbReference type="PIRSF" id="PIRSF015582">
    <property type="entry name" value="Cit_lyase_B"/>
    <property type="match status" value="1"/>
</dbReference>
<dbReference type="Gene3D" id="3.20.20.60">
    <property type="entry name" value="Phosphoenolpyruvate-binding domains"/>
    <property type="match status" value="1"/>
</dbReference>
<comment type="cofactor">
    <cofactor evidence="1">
        <name>Mg(2+)</name>
        <dbReference type="ChEBI" id="CHEBI:18420"/>
    </cofactor>
</comment>
<dbReference type="PANTHER" id="PTHR32308:SF10">
    <property type="entry name" value="CITRATE LYASE SUBUNIT BETA"/>
    <property type="match status" value="1"/>
</dbReference>
<dbReference type="KEGG" id="pye:A6J80_20570"/>
<dbReference type="GO" id="GO:0006107">
    <property type="term" value="P:oxaloacetate metabolic process"/>
    <property type="evidence" value="ECO:0007669"/>
    <property type="project" value="TreeGrafter"/>
</dbReference>
<feature type="binding site" evidence="6">
    <location>
        <position position="113"/>
    </location>
    <ligand>
        <name>Mg(2+)</name>
        <dbReference type="ChEBI" id="CHEBI:18420"/>
    </ligand>
</feature>
<keyword evidence="9" id="KW-1185">Reference proteome</keyword>
<dbReference type="AlphaFoldDB" id="A0A1V0GXW4"/>
<dbReference type="InterPro" id="IPR005000">
    <property type="entry name" value="Aldolase/citrate-lyase_domain"/>
</dbReference>
<keyword evidence="8" id="KW-0456">Lyase</keyword>
<feature type="binding site" evidence="5">
    <location>
        <position position="113"/>
    </location>
    <ligand>
        <name>substrate</name>
    </ligand>
</feature>
<comment type="similarity">
    <text evidence="2">Belongs to the HpcH/HpaI aldolase family.</text>
</comment>
<dbReference type="InterPro" id="IPR011206">
    <property type="entry name" value="Citrate_lyase_beta/mcl1/mcl2"/>
</dbReference>
<evidence type="ECO:0000256" key="4">
    <source>
        <dbReference type="ARBA" id="ARBA00022842"/>
    </source>
</evidence>
<dbReference type="EMBL" id="CP020443">
    <property type="protein sequence ID" value="ARC38703.1"/>
    <property type="molecule type" value="Genomic_DNA"/>
</dbReference>
<geneLocation type="plasmid" evidence="8 9">
    <name>unnamed3</name>
</geneLocation>
<evidence type="ECO:0000259" key="7">
    <source>
        <dbReference type="Pfam" id="PF03328"/>
    </source>
</evidence>
<feature type="domain" description="HpcH/HpaI aldolase/citrate lyase" evidence="7">
    <location>
        <begin position="7"/>
        <end position="206"/>
    </location>
</feature>
<proteinExistence type="inferred from homology"/>
<dbReference type="Pfam" id="PF03328">
    <property type="entry name" value="HpcH_HpaI"/>
    <property type="match status" value="1"/>
</dbReference>
<organism evidence="8 9">
    <name type="scientific">Paracoccus yeei</name>
    <dbReference type="NCBI Taxonomy" id="147645"/>
    <lineage>
        <taxon>Bacteria</taxon>
        <taxon>Pseudomonadati</taxon>
        <taxon>Pseudomonadota</taxon>
        <taxon>Alphaproteobacteria</taxon>
        <taxon>Rhodobacterales</taxon>
        <taxon>Paracoccaceae</taxon>
        <taxon>Paracoccus</taxon>
    </lineage>
</organism>
<sequence>MVGAIRAPLFVPANRPERFAKAAASGTDAVILDLEDAVAVDAKDAARAALTKDFTALPVIVRINAQGTPWHDADMAAVAALHPAAVILPKAEDAGLAASAAAILGVPVIALVESARGLAQARAIATAPGVVRLAFGSVDFCADLGCAHLREALLPARAELVLASRLGGIAAPIDGVTVQLDDPGASHDDAAQARALGMTGKLCIHPRQVAEVRRAFAPTDAERDWARRVIASGEGAVSVDGAMVDEPVRIRARAILSDAG</sequence>
<keyword evidence="8" id="KW-0614">Plasmid</keyword>
<name>A0A1V0GXW4_9RHOB</name>
<evidence type="ECO:0000256" key="3">
    <source>
        <dbReference type="ARBA" id="ARBA00022723"/>
    </source>
</evidence>
<dbReference type="InterPro" id="IPR040442">
    <property type="entry name" value="Pyrv_kinase-like_dom_sf"/>
</dbReference>
<gene>
    <name evidence="8" type="ORF">A6J80_20570</name>
</gene>